<evidence type="ECO:0000313" key="1">
    <source>
        <dbReference type="EnsemblPlants" id="AVESA.00010b.r2.UnG1401750.1.CDS"/>
    </source>
</evidence>
<organism evidence="1 2">
    <name type="scientific">Avena sativa</name>
    <name type="common">Oat</name>
    <dbReference type="NCBI Taxonomy" id="4498"/>
    <lineage>
        <taxon>Eukaryota</taxon>
        <taxon>Viridiplantae</taxon>
        <taxon>Streptophyta</taxon>
        <taxon>Embryophyta</taxon>
        <taxon>Tracheophyta</taxon>
        <taxon>Spermatophyta</taxon>
        <taxon>Magnoliopsida</taxon>
        <taxon>Liliopsida</taxon>
        <taxon>Poales</taxon>
        <taxon>Poaceae</taxon>
        <taxon>BOP clade</taxon>
        <taxon>Pooideae</taxon>
        <taxon>Poodae</taxon>
        <taxon>Poeae</taxon>
        <taxon>Poeae Chloroplast Group 1 (Aveneae type)</taxon>
        <taxon>Aveninae</taxon>
        <taxon>Avena</taxon>
    </lineage>
</organism>
<reference evidence="1" key="1">
    <citation type="submission" date="2025-09" db="UniProtKB">
        <authorList>
            <consortium name="EnsemblPlants"/>
        </authorList>
    </citation>
    <scope>IDENTIFICATION</scope>
</reference>
<sequence>MSTTKNKHGYSPFHEQTRMIHHPTHQIWTIVMTNRARFQQCGWDGESYACAVGTRNRRWERDVGKRSGRGITVAVTLRALCKMFESMQLDRATGAKCYTLSARSLYIAWRDTPQYWEWIDLGIDEVKRFSEAAKLHGVWWLDIRGKINRMMLSENLTYAAYMVFKLADDGFNLLHSPFQDVSVSVAGSDSTQQVCLQSYMEVGDDGVPQKHILTSHIPADHRPEVPLTDDIVLPRERADGWMEVELGEFYNEEGFDDEMSVSLMETRTWKYGLIVWGIEIRVKK</sequence>
<name>A0ACD6AKK8_AVESA</name>
<proteinExistence type="predicted"/>
<accession>A0ACD6AKK8</accession>
<dbReference type="EnsemblPlants" id="AVESA.00010b.r2.UnG1401750.1">
    <property type="protein sequence ID" value="AVESA.00010b.r2.UnG1401750.1.CDS"/>
    <property type="gene ID" value="AVESA.00010b.r2.UnG1401750"/>
</dbReference>
<keyword evidence="2" id="KW-1185">Reference proteome</keyword>
<evidence type="ECO:0000313" key="2">
    <source>
        <dbReference type="Proteomes" id="UP001732700"/>
    </source>
</evidence>
<dbReference type="Proteomes" id="UP001732700">
    <property type="component" value="Unassembled WGS sequence"/>
</dbReference>
<protein>
    <submittedName>
        <fullName evidence="1">Uncharacterized protein</fullName>
    </submittedName>
</protein>